<dbReference type="HOGENOM" id="CLU_625519_0_0_1"/>
<feature type="domain" description="Subtelomeric hrmA-associated cluster protein AFUB-079030/YDR124W-like helical bundle" evidence="2">
    <location>
        <begin position="119"/>
        <end position="248"/>
    </location>
</feature>
<dbReference type="PANTHER" id="PTHR36102">
    <property type="entry name" value="CHROMOSOME 10, WHOLE GENOME SHOTGUN SEQUENCE"/>
    <property type="match status" value="1"/>
</dbReference>
<feature type="compositionally biased region" description="Basic and acidic residues" evidence="1">
    <location>
        <begin position="170"/>
        <end position="186"/>
    </location>
</feature>
<sequence length="400" mass="46199">MVDPSEVFSSRKEGIQHPHQDFPTHYLHLNFNNGQPNLYTSFPDFKGPIFTSEFGIWLAQSMGVDVIHSSLFAGDLSYEQETQPLIRKYLSFPSSKRHCYSYSSTKLEEPKGMKMIPLEIGNKEKVKVYYESAFKAFQQLNCRQVAKAYIKLIEPHKHVRYPYNGGKGAFGEKGDPEKTKPDWWPDNVTHREPDHLKKPERIRLLVHIFHQLGNITTDELEEAGRGAQREIEPRERLDILDEIYKVRRAEESYKRGEIDVVYITNRNTKQVSQAAENADCLNIHGLEKPIETQDIRHRMPSPLPPIISYVPVNQARQGFTIPSANEHQSIRKQEPPRFPSYSSFEGLDYTQQWLPNTANETAIPGTLPHTYPELNSTRKDFNNIPTDGFAREEQILYRGC</sequence>
<proteinExistence type="predicted"/>
<evidence type="ECO:0000259" key="2">
    <source>
        <dbReference type="Pfam" id="PF11001"/>
    </source>
</evidence>
<accession>F2PQ89</accession>
<dbReference type="PANTHER" id="PTHR36102:SF5">
    <property type="entry name" value="YDR124W-LIKE HELICAL BUNDLE DOMAIN-CONTAINING PROTEIN"/>
    <property type="match status" value="1"/>
</dbReference>
<evidence type="ECO:0000313" key="3">
    <source>
        <dbReference type="EMBL" id="EGE04057.1"/>
    </source>
</evidence>
<organism evidence="3 4">
    <name type="scientific">Trichophyton equinum (strain ATCC MYA-4606 / CBS 127.97)</name>
    <name type="common">Horse ringworm fungus</name>
    <dbReference type="NCBI Taxonomy" id="559882"/>
    <lineage>
        <taxon>Eukaryota</taxon>
        <taxon>Fungi</taxon>
        <taxon>Dikarya</taxon>
        <taxon>Ascomycota</taxon>
        <taxon>Pezizomycotina</taxon>
        <taxon>Eurotiomycetes</taxon>
        <taxon>Eurotiomycetidae</taxon>
        <taxon>Onygenales</taxon>
        <taxon>Arthrodermataceae</taxon>
        <taxon>Trichophyton</taxon>
    </lineage>
</organism>
<dbReference type="OrthoDB" id="5338458at2759"/>
<dbReference type="eggNOG" id="ENOG502S0ES">
    <property type="taxonomic scope" value="Eukaryota"/>
</dbReference>
<name>F2PQ89_TRIEC</name>
<dbReference type="VEuPathDB" id="FungiDB:TEQG_08649"/>
<gene>
    <name evidence="3" type="ORF">TEQG_08649</name>
</gene>
<dbReference type="InterPro" id="IPR047092">
    <property type="entry name" value="AFUB_07903/YDR124W-like_hel"/>
</dbReference>
<dbReference type="Pfam" id="PF11001">
    <property type="entry name" value="AFUB_07903_YDR124W_hel"/>
    <property type="match status" value="1"/>
</dbReference>
<reference evidence="4" key="1">
    <citation type="journal article" date="2012" name="MBio">
        <title>Comparative genome analysis of Trichophyton rubrum and related dermatophytes reveals candidate genes involved in infection.</title>
        <authorList>
            <person name="Martinez D.A."/>
            <person name="Oliver B.G."/>
            <person name="Graeser Y."/>
            <person name="Goldberg J.M."/>
            <person name="Li W."/>
            <person name="Martinez-Rossi N.M."/>
            <person name="Monod M."/>
            <person name="Shelest E."/>
            <person name="Barton R.C."/>
            <person name="Birch E."/>
            <person name="Brakhage A.A."/>
            <person name="Chen Z."/>
            <person name="Gurr S.J."/>
            <person name="Heiman D."/>
            <person name="Heitman J."/>
            <person name="Kosti I."/>
            <person name="Rossi A."/>
            <person name="Saif S."/>
            <person name="Samalova M."/>
            <person name="Saunders C.W."/>
            <person name="Shea T."/>
            <person name="Summerbell R.C."/>
            <person name="Xu J."/>
            <person name="Young S."/>
            <person name="Zeng Q."/>
            <person name="Birren B.W."/>
            <person name="Cuomo C.A."/>
            <person name="White T.C."/>
        </authorList>
    </citation>
    <scope>NUCLEOTIDE SEQUENCE [LARGE SCALE GENOMIC DNA]</scope>
    <source>
        <strain evidence="4">ATCC MYA-4606 / CBS 127.97</strain>
    </source>
</reference>
<protein>
    <recommendedName>
        <fullName evidence="2">Subtelomeric hrmA-associated cluster protein AFUB-079030/YDR124W-like helical bundle domain-containing protein</fullName>
    </recommendedName>
</protein>
<evidence type="ECO:0000313" key="4">
    <source>
        <dbReference type="Proteomes" id="UP000009169"/>
    </source>
</evidence>
<dbReference type="AlphaFoldDB" id="F2PQ89"/>
<dbReference type="InterPro" id="IPR021264">
    <property type="entry name" value="AFUB_079030/YDR124W-like"/>
</dbReference>
<dbReference type="Proteomes" id="UP000009169">
    <property type="component" value="Unassembled WGS sequence"/>
</dbReference>
<evidence type="ECO:0000256" key="1">
    <source>
        <dbReference type="SAM" id="MobiDB-lite"/>
    </source>
</evidence>
<dbReference type="EMBL" id="DS995731">
    <property type="protein sequence ID" value="EGE04057.1"/>
    <property type="molecule type" value="Genomic_DNA"/>
</dbReference>
<keyword evidence="4" id="KW-1185">Reference proteome</keyword>
<feature type="region of interest" description="Disordered" evidence="1">
    <location>
        <begin position="164"/>
        <end position="186"/>
    </location>
</feature>